<dbReference type="AlphaFoldDB" id="I0IDN2"/>
<evidence type="ECO:0000259" key="2">
    <source>
        <dbReference type="Pfam" id="PF07726"/>
    </source>
</evidence>
<dbReference type="KEGG" id="phm:PSMK_12110"/>
<feature type="region of interest" description="Disordered" evidence="1">
    <location>
        <begin position="247"/>
        <end position="285"/>
    </location>
</feature>
<accession>I0IDN2</accession>
<evidence type="ECO:0000259" key="3">
    <source>
        <dbReference type="Pfam" id="PF17863"/>
    </source>
</evidence>
<dbReference type="HOGENOM" id="CLU_034716_3_1_0"/>
<dbReference type="eggNOG" id="COG0714">
    <property type="taxonomic scope" value="Bacteria"/>
</dbReference>
<gene>
    <name evidence="4" type="ordered locus">PSMK_12110</name>
</gene>
<dbReference type="GO" id="GO:0016887">
    <property type="term" value="F:ATP hydrolysis activity"/>
    <property type="evidence" value="ECO:0007669"/>
    <property type="project" value="InterPro"/>
</dbReference>
<reference evidence="4 5" key="1">
    <citation type="submission" date="2012-02" db="EMBL/GenBank/DDBJ databases">
        <title>Complete genome sequence of Phycisphaera mikurensis NBRC 102666.</title>
        <authorList>
            <person name="Ankai A."/>
            <person name="Hosoyama A."/>
            <person name="Terui Y."/>
            <person name="Sekine M."/>
            <person name="Fukai R."/>
            <person name="Kato Y."/>
            <person name="Nakamura S."/>
            <person name="Yamada-Narita S."/>
            <person name="Kawakoshi A."/>
            <person name="Fukunaga Y."/>
            <person name="Yamazaki S."/>
            <person name="Fujita N."/>
        </authorList>
    </citation>
    <scope>NUCLEOTIDE SEQUENCE [LARGE SCALE GENOMIC DNA]</scope>
    <source>
        <strain evidence="5">NBRC 102666 / KCTC 22515 / FYK2301M01</strain>
    </source>
</reference>
<protein>
    <recommendedName>
        <fullName evidence="6">AAA family ATPase</fullName>
    </recommendedName>
</protein>
<dbReference type="Pfam" id="PF17863">
    <property type="entry name" value="AAA_lid_2"/>
    <property type="match status" value="1"/>
</dbReference>
<dbReference type="PANTHER" id="PTHR42759">
    <property type="entry name" value="MOXR FAMILY PROTEIN"/>
    <property type="match status" value="1"/>
</dbReference>
<organism evidence="4 5">
    <name type="scientific">Phycisphaera mikurensis (strain NBRC 102666 / KCTC 22515 / FYK2301M01)</name>
    <dbReference type="NCBI Taxonomy" id="1142394"/>
    <lineage>
        <taxon>Bacteria</taxon>
        <taxon>Pseudomonadati</taxon>
        <taxon>Planctomycetota</taxon>
        <taxon>Phycisphaerae</taxon>
        <taxon>Phycisphaerales</taxon>
        <taxon>Phycisphaeraceae</taxon>
        <taxon>Phycisphaera</taxon>
    </lineage>
</organism>
<keyword evidence="5" id="KW-1185">Reference proteome</keyword>
<dbReference type="STRING" id="1142394.PSMK_12110"/>
<evidence type="ECO:0008006" key="6">
    <source>
        <dbReference type="Google" id="ProtNLM"/>
    </source>
</evidence>
<evidence type="ECO:0000313" key="4">
    <source>
        <dbReference type="EMBL" id="BAM03370.1"/>
    </source>
</evidence>
<proteinExistence type="predicted"/>
<evidence type="ECO:0000313" key="5">
    <source>
        <dbReference type="Proteomes" id="UP000007881"/>
    </source>
</evidence>
<dbReference type="RefSeq" id="WP_014436589.1">
    <property type="nucleotide sequence ID" value="NC_017080.1"/>
</dbReference>
<evidence type="ECO:0000256" key="1">
    <source>
        <dbReference type="SAM" id="MobiDB-lite"/>
    </source>
</evidence>
<dbReference type="SUPFAM" id="SSF52540">
    <property type="entry name" value="P-loop containing nucleoside triphosphate hydrolases"/>
    <property type="match status" value="1"/>
</dbReference>
<dbReference type="Gene3D" id="1.10.8.80">
    <property type="entry name" value="Magnesium chelatase subunit I, C-Terminal domain"/>
    <property type="match status" value="1"/>
</dbReference>
<dbReference type="InterPro" id="IPR050764">
    <property type="entry name" value="CbbQ/NirQ/NorQ/GpvN"/>
</dbReference>
<dbReference type="InterPro" id="IPR027417">
    <property type="entry name" value="P-loop_NTPase"/>
</dbReference>
<dbReference type="EMBL" id="AP012338">
    <property type="protein sequence ID" value="BAM03370.1"/>
    <property type="molecule type" value="Genomic_DNA"/>
</dbReference>
<dbReference type="Gene3D" id="3.40.50.300">
    <property type="entry name" value="P-loop containing nucleotide triphosphate hydrolases"/>
    <property type="match status" value="1"/>
</dbReference>
<feature type="compositionally biased region" description="Basic and acidic residues" evidence="1">
    <location>
        <begin position="254"/>
        <end position="264"/>
    </location>
</feature>
<dbReference type="InterPro" id="IPR041628">
    <property type="entry name" value="ChlI/MoxR_AAA_lid"/>
</dbReference>
<feature type="compositionally biased region" description="Basic and acidic residues" evidence="1">
    <location>
        <begin position="271"/>
        <end position="280"/>
    </location>
</feature>
<feature type="domain" description="ChlI/MoxR AAA lid" evidence="3">
    <location>
        <begin position="298"/>
        <end position="369"/>
    </location>
</feature>
<sequence>MDDAAQLDEASRKLGRLQERVGAVVIGQETAVRVLLAGLLCEGHVLLVGVPGLAKTLLVRTLADGLGWGTRRIQFTPDLMPADITGMELLDEDGEGHRSMRFVPGPVFTNLLLADEINRTPPKTQAALLEAMQERQVTAMGTRHAIERPFMVVATQNPIEQEGTYPLPEAQLDRFLFSCPLGYPDRANERRVVEATTGVAGPEGTRIDAEGLPSMDELVEAQKLVRRVPAPEHVVELALDLVRLTRPTPGPTLEEARAAGETKSRLLAKKKPAEPPKDSPHATVGIGRRTPEVEKLEAWVRSHVAFGAGPRAAQALVMGAKALAVLDGEPAATLGHVREVAPFVLRHRVIPGFSAAGSGITSEAVVEKILGVLG</sequence>
<dbReference type="PIRSF" id="PIRSF002849">
    <property type="entry name" value="AAA_ATPase_chaperone_MoxR_prd"/>
    <property type="match status" value="1"/>
</dbReference>
<dbReference type="Pfam" id="PF07726">
    <property type="entry name" value="AAA_3"/>
    <property type="match status" value="1"/>
</dbReference>
<dbReference type="Proteomes" id="UP000007881">
    <property type="component" value="Chromosome"/>
</dbReference>
<feature type="domain" description="ATPase AAA-3" evidence="2">
    <location>
        <begin position="44"/>
        <end position="177"/>
    </location>
</feature>
<name>I0IDN2_PHYMF</name>
<dbReference type="InterPro" id="IPR011703">
    <property type="entry name" value="ATPase_AAA-3"/>
</dbReference>
<dbReference type="PANTHER" id="PTHR42759:SF1">
    <property type="entry name" value="MAGNESIUM-CHELATASE SUBUNIT CHLD"/>
    <property type="match status" value="1"/>
</dbReference>
<dbReference type="GO" id="GO:0005524">
    <property type="term" value="F:ATP binding"/>
    <property type="evidence" value="ECO:0007669"/>
    <property type="project" value="InterPro"/>
</dbReference>